<dbReference type="InterPro" id="IPR036736">
    <property type="entry name" value="ACP-like_sf"/>
</dbReference>
<dbReference type="GO" id="GO:0008610">
    <property type="term" value="P:lipid biosynthetic process"/>
    <property type="evidence" value="ECO:0007669"/>
    <property type="project" value="UniProtKB-ARBA"/>
</dbReference>
<evidence type="ECO:0000313" key="9">
    <source>
        <dbReference type="EMBL" id="EFM11861.1"/>
    </source>
</evidence>
<protein>
    <submittedName>
        <fullName evidence="9">Amino acid adenylation domain protein</fullName>
    </submittedName>
</protein>
<dbReference type="PROSITE" id="PS00455">
    <property type="entry name" value="AMP_BINDING"/>
    <property type="match status" value="1"/>
</dbReference>
<dbReference type="eggNOG" id="COG1020">
    <property type="taxonomic scope" value="Bacteria"/>
</dbReference>
<evidence type="ECO:0000259" key="8">
    <source>
        <dbReference type="PROSITE" id="PS52004"/>
    </source>
</evidence>
<evidence type="ECO:0000256" key="3">
    <source>
        <dbReference type="ARBA" id="ARBA00022553"/>
    </source>
</evidence>
<proteinExistence type="predicted"/>
<dbReference type="InterPro" id="IPR009081">
    <property type="entry name" value="PP-bd_ACP"/>
</dbReference>
<dbReference type="InterPro" id="IPR020841">
    <property type="entry name" value="PKS_Beta-ketoAc_synthase_dom"/>
</dbReference>
<dbReference type="InterPro" id="IPR014031">
    <property type="entry name" value="Ketoacyl_synth_C"/>
</dbReference>
<dbReference type="InterPro" id="IPR023213">
    <property type="entry name" value="CAT-like_dom_sf"/>
</dbReference>
<organism evidence="9 10">
    <name type="scientific">Paenibacillus curdlanolyticus YK9</name>
    <dbReference type="NCBI Taxonomy" id="717606"/>
    <lineage>
        <taxon>Bacteria</taxon>
        <taxon>Bacillati</taxon>
        <taxon>Bacillota</taxon>
        <taxon>Bacilli</taxon>
        <taxon>Bacillales</taxon>
        <taxon>Paenibacillaceae</taxon>
        <taxon>Paenibacillus</taxon>
    </lineage>
</organism>
<dbReference type="Gene3D" id="3.30.559.10">
    <property type="entry name" value="Chloramphenicol acetyltransferase-like domain"/>
    <property type="match status" value="2"/>
</dbReference>
<sequence length="2511" mass="283897">MGNNHIQYILQLLRNNEITKETAHKLLMEFSDQGEKSGEQEDKVAIIGLSCRMPMANNKEEFWNNLVGGVDSIRPFPDSRKQDTDRFLSQMGPDSLTGGSDYWSGGFLDEVDKFDNDFFQIVPGEAKFMDPQQRMFLEMTYEAFEDAGLGGTKMNNTNTGVYIGNCINQYAAAISDALPPSAVPGNLVPFIASRVSHVFNLNGPALAFSSTCSSSLVAVHYAAQAIKTGECTMAVAGAINLQLFPVNMKNDYSETVGITSEDEKCKAFDNDANGVVRGEGGGVVILKSLKKAIEDGDHIYAVIIGNAINNDGRSSNITAPNPAAQSEMYKKAWKNAKIDPRSITYIEAHGTGTKLGDPIEISAITKAFAAYTKDKQFCGIGSVKTNVGHLIEGASGIAGLIKTVLAVKNGQIPPTLHFNEPNAFIDFINSPVYVADRLEEWSPEGFPRRAGVSAFGFNGTNCHIVLEQYEENLLTEESAPLKEFPFVLSALTQDSLQSLVAKYVAFLEDTPDVHFPSLCYTVCTGRGQYAHKVALSATGAVELLEGLRELLVEWEQTPSFLVMSDSISELLKPTLEAYLRGDETALEQWFHNFGSACRKLSLPTYVFQKKRHWVDLPEANQEAIVREKQRLTEPDAANNEHTVTLLDTAFVEGKLIELFSGILGVPDVQRTDSFFELGGDSLLGIQLINLIAKELNKKLSFDTLFAFPTVEGIAMEVIGSITQSYSSIELQPQLDAYPVSFAQRRLWVLDQMQDDQKAYNMHQEISIEGEFQIEAFEKALRFMVERHETLRTTFVLEAGELKQKIGRTVDLPFEMIVLNDEYDVPWKTKELLTAYKNESFDIETGPLFRNVMIQTGPQKYVFLFVIHHIISDGWSVEVMIRETLSLYEHFSVNKSLELMPLSIHYKDFSVWQNGLLQQEQFANQERYWLNKFSGTLPVCELTGDKPRPAVFNFEGAHYPFFIPESLTRKLQSLSRTHDVTLYMALLSSVYVLMHRYTGQDDLIIGSPVAGRSHFDLRNVIGFFVNTLALRTTVKSDDSFVKLLSEVKRNILEAIEHQDYPFDLLVDKLQLPRDTSRSPLFNVNVVLQNIKLDKGVQSVLSELTDIQIRKADIIEHVSSKWDLEFDFTETDDGQIYCLLEYYKGAYSEAFIENLTAVYLQLLDQLVSEPEQPLGQCNLLTDRQWEQMLQAKETDIPYKTIHEIFKERVKEVPDQVAVRHGGREVTYKELDEQSERLAAFLYEREKVREGAFVGILADHSPEMIVGILGTLKTGGAYVPLDARFPIERLETIVEASGMITIVSEKKYIGLLDKLQWSCESLRSFICLDTEHVYLENIEQSSELMNSQIWNYVSEISTDEISGSGWVSSYTGEHFSELEMAEYKSNALSKIRPYLHKDAKVLEIGCGSGITAFEVAPEVKKYVGIDLSETIIAKNIERVTAAGVANTEFIVMQAADIDRLEPGAYDVIIMNSVIHCFGGLNYFRNIVSKAIDLLAGTGVLFFGDVLDPNLKKQLIQSMTQFKREHSQVGYTTKIGWETELFVSPKYLEDLQVDFPVIRSVQCSKKVHTVVNELTLFRYDAILEVDKNESNASERPLVKMKNQYDRKDLDQLDACRSIVAANPSNAAYVLFTSGTTGKPKGVVVEHRSVVNYIQWANRYYYAERQPVFPLYSPLTFDLTVTSIFCPLFAGSTIEIYNGDFETVIQGISDENRSNTMKLTPAHLYYLQHSDVSLSSVRKFIVGGEALSSRKTEELLMRCEDGTEIYNEYGPTEATVGCIVYKVTKNNLDTERPSVLIGQPIDNTRIYILDGYRQPVPVGAVGEIYVSGACLARGYLNNESLNEERFLADPFVADRHERMYKTGDWGRYLPSGDIEYWGRKDRQVKIRSFRIELDEIEGKLLEYDQIRSAHVIDCTDHDGEVFLCAYVVSDEPLDVNHIKATLMQRLPEYMIPKVILAVPHIPVNVNGKVDRSKLPVPKGIQTEEKVYRAPENQLQETLCNIWKDVLKISEVGIDESFFELGGDSIKAIQVVQRCKRMNLRVTVKDIFSYRSVAAVSEAIKLTEAPTAAEAHSSESGNGEVPLLPIQQWFLEKDVPQPNYFNMGHMFELAHDADFVSLERAFQHTVDSHDMLRAHYFLQGDRFVQAVRDIEATPKFQLCHYDLSYIAESEQLHKVKEIGVSIQERCDLKNDLLLKAIVFDFGRQKPKKLLVLCHHLVIDGVSFRIVIEDIQWRYEEFRKGRESQSLLPGASYKQWSESLSKGSAERRFDVSYWESLAAEQVENLFEETDEETTHREQEWIELSAEDTERLLQECRTTFQTDPGQVVLSALSVALTSVFGVERFLLGLEGHGREELDDRLDLSYTVGWFTSLFPVMFEKQNSLTEAVRHVQEVLTQLPNRGLNYGIERYVAKNEKLASLNPQILFNYIGDVRSTLDEREDNKLLKDCRDDYFGAVWYRNNGLLHCMEFNSVISSEGKMCIFFEYLPESVSRDRARQLKNELMSALHSVIDVQSMARKG</sequence>
<feature type="domain" description="Carrier" evidence="7">
    <location>
        <begin position="1984"/>
        <end position="2058"/>
    </location>
</feature>
<dbReference type="InterPro" id="IPR013217">
    <property type="entry name" value="Methyltransf_12"/>
</dbReference>
<dbReference type="GO" id="GO:0043041">
    <property type="term" value="P:amino acid activation for nonribosomal peptide biosynthetic process"/>
    <property type="evidence" value="ECO:0007669"/>
    <property type="project" value="TreeGrafter"/>
</dbReference>
<dbReference type="GO" id="GO:0031177">
    <property type="term" value="F:phosphopantetheine binding"/>
    <property type="evidence" value="ECO:0007669"/>
    <property type="project" value="InterPro"/>
</dbReference>
<feature type="domain" description="Ketosynthase family 3 (KS3)" evidence="8">
    <location>
        <begin position="41"/>
        <end position="468"/>
    </location>
</feature>
<dbReference type="Gene3D" id="3.40.47.10">
    <property type="match status" value="1"/>
</dbReference>
<dbReference type="Pfam" id="PF00668">
    <property type="entry name" value="Condensation"/>
    <property type="match status" value="2"/>
</dbReference>
<reference evidence="9 10" key="1">
    <citation type="submission" date="2010-07" db="EMBL/GenBank/DDBJ databases">
        <title>The draft genome of Paenibacillus curdlanolyticus YK9.</title>
        <authorList>
            <consortium name="US DOE Joint Genome Institute (JGI-PGF)"/>
            <person name="Lucas S."/>
            <person name="Copeland A."/>
            <person name="Lapidus A."/>
            <person name="Cheng J.-F."/>
            <person name="Bruce D."/>
            <person name="Goodwin L."/>
            <person name="Pitluck S."/>
            <person name="Land M.L."/>
            <person name="Hauser L."/>
            <person name="Chang Y.-J."/>
            <person name="Jeffries C."/>
            <person name="Anderson I.J."/>
            <person name="Johnson E."/>
            <person name="Loganathan U."/>
            <person name="Mulhopadhyay B."/>
            <person name="Kyrpides N."/>
            <person name="Woyke T.J."/>
        </authorList>
    </citation>
    <scope>NUCLEOTIDE SEQUENCE [LARGE SCALE GENOMIC DNA]</scope>
    <source>
        <strain evidence="9 10">YK9</strain>
    </source>
</reference>
<comment type="cofactor">
    <cofactor evidence="1">
        <name>pantetheine 4'-phosphate</name>
        <dbReference type="ChEBI" id="CHEBI:47942"/>
    </cofactor>
</comment>
<keyword evidence="2" id="KW-0596">Phosphopantetheine</keyword>
<dbReference type="Pfam" id="PF13193">
    <property type="entry name" value="AMP-binding_C"/>
    <property type="match status" value="1"/>
</dbReference>
<dbReference type="Pfam" id="PF02801">
    <property type="entry name" value="Ketoacyl-synt_C"/>
    <property type="match status" value="1"/>
</dbReference>
<dbReference type="PANTHER" id="PTHR45527:SF1">
    <property type="entry name" value="FATTY ACID SYNTHASE"/>
    <property type="match status" value="1"/>
</dbReference>
<dbReference type="eggNOG" id="COG3321">
    <property type="taxonomic scope" value="Bacteria"/>
</dbReference>
<feature type="domain" description="Carrier" evidence="7">
    <location>
        <begin position="646"/>
        <end position="721"/>
    </location>
</feature>
<dbReference type="STRING" id="717606.PaecuDRAFT_1469"/>
<evidence type="ECO:0000256" key="2">
    <source>
        <dbReference type="ARBA" id="ARBA00022450"/>
    </source>
</evidence>
<dbReference type="Pfam" id="PF08242">
    <property type="entry name" value="Methyltransf_12"/>
    <property type="match status" value="1"/>
</dbReference>
<evidence type="ECO:0000313" key="10">
    <source>
        <dbReference type="Proteomes" id="UP000005387"/>
    </source>
</evidence>
<dbReference type="InterPro" id="IPR014030">
    <property type="entry name" value="Ketoacyl_synth_N"/>
</dbReference>
<dbReference type="Pfam" id="PF00501">
    <property type="entry name" value="AMP-binding"/>
    <property type="match status" value="2"/>
</dbReference>
<dbReference type="GO" id="GO:0016746">
    <property type="term" value="F:acyltransferase activity"/>
    <property type="evidence" value="ECO:0007669"/>
    <property type="project" value="InterPro"/>
</dbReference>
<dbReference type="Pfam" id="PF00550">
    <property type="entry name" value="PP-binding"/>
    <property type="match status" value="2"/>
</dbReference>
<dbReference type="EMBL" id="AEDD01000003">
    <property type="protein sequence ID" value="EFM11861.1"/>
    <property type="molecule type" value="Genomic_DNA"/>
</dbReference>
<dbReference type="Pfam" id="PF22621">
    <property type="entry name" value="CurL-like_PKS_C"/>
    <property type="match status" value="1"/>
</dbReference>
<dbReference type="InterPro" id="IPR045851">
    <property type="entry name" value="AMP-bd_C_sf"/>
</dbReference>
<dbReference type="InterPro" id="IPR000873">
    <property type="entry name" value="AMP-dep_synth/lig_dom"/>
</dbReference>
<dbReference type="InterPro" id="IPR020806">
    <property type="entry name" value="PKS_PP-bd"/>
</dbReference>
<evidence type="ECO:0000256" key="5">
    <source>
        <dbReference type="ARBA" id="ARBA00022737"/>
    </source>
</evidence>
<dbReference type="PROSITE" id="PS00012">
    <property type="entry name" value="PHOSPHOPANTETHEINE"/>
    <property type="match status" value="1"/>
</dbReference>
<name>E0I745_9BACL</name>
<dbReference type="SUPFAM" id="SSF56801">
    <property type="entry name" value="Acetyl-CoA synthetase-like"/>
    <property type="match status" value="1"/>
</dbReference>
<dbReference type="OrthoDB" id="9765680at2"/>
<dbReference type="Gene3D" id="3.40.50.150">
    <property type="entry name" value="Vaccinia Virus protein VP39"/>
    <property type="match status" value="1"/>
</dbReference>
<dbReference type="FunFam" id="1.10.1200.10:FF:000005">
    <property type="entry name" value="Nonribosomal peptide synthetase 1"/>
    <property type="match status" value="1"/>
</dbReference>
<dbReference type="InterPro" id="IPR001242">
    <property type="entry name" value="Condensation_dom"/>
</dbReference>
<dbReference type="Gene3D" id="3.30.300.30">
    <property type="match status" value="1"/>
</dbReference>
<dbReference type="InterPro" id="IPR006162">
    <property type="entry name" value="Ppantetheine_attach_site"/>
</dbReference>
<dbReference type="CDD" id="cd00833">
    <property type="entry name" value="PKS"/>
    <property type="match status" value="1"/>
</dbReference>
<dbReference type="InterPro" id="IPR025110">
    <property type="entry name" value="AMP-bd_C"/>
</dbReference>
<accession>E0I745</accession>
<dbReference type="CDD" id="cd02440">
    <property type="entry name" value="AdoMet_MTases"/>
    <property type="match status" value="1"/>
</dbReference>
<dbReference type="InterPro" id="IPR042099">
    <property type="entry name" value="ANL_N_sf"/>
</dbReference>
<dbReference type="Proteomes" id="UP000005387">
    <property type="component" value="Unassembled WGS sequence"/>
</dbReference>
<dbReference type="PROSITE" id="PS50075">
    <property type="entry name" value="CARRIER"/>
    <property type="match status" value="2"/>
</dbReference>
<evidence type="ECO:0000256" key="6">
    <source>
        <dbReference type="ARBA" id="ARBA00023194"/>
    </source>
</evidence>
<keyword evidence="6" id="KW-0045">Antibiotic biosynthesis</keyword>
<dbReference type="CDD" id="cd05930">
    <property type="entry name" value="A_NRPS"/>
    <property type="match status" value="1"/>
</dbReference>
<keyword evidence="4" id="KW-0808">Transferase</keyword>
<evidence type="ECO:0000256" key="4">
    <source>
        <dbReference type="ARBA" id="ARBA00022679"/>
    </source>
</evidence>
<dbReference type="GO" id="GO:0009403">
    <property type="term" value="P:toxin biosynthetic process"/>
    <property type="evidence" value="ECO:0007669"/>
    <property type="project" value="UniProtKB-ARBA"/>
</dbReference>
<dbReference type="PANTHER" id="PTHR45527">
    <property type="entry name" value="NONRIBOSOMAL PEPTIDE SYNTHETASE"/>
    <property type="match status" value="1"/>
</dbReference>
<dbReference type="SUPFAM" id="SSF53335">
    <property type="entry name" value="S-adenosyl-L-methionine-dependent methyltransferases"/>
    <property type="match status" value="1"/>
</dbReference>
<dbReference type="Gene3D" id="3.40.50.12780">
    <property type="entry name" value="N-terminal domain of ligase-like"/>
    <property type="match status" value="2"/>
</dbReference>
<dbReference type="PROSITE" id="PS52004">
    <property type="entry name" value="KS3_2"/>
    <property type="match status" value="1"/>
</dbReference>
<keyword evidence="10" id="KW-1185">Reference proteome</keyword>
<dbReference type="SUPFAM" id="SSF47336">
    <property type="entry name" value="ACP-like"/>
    <property type="match status" value="2"/>
</dbReference>
<evidence type="ECO:0000259" key="7">
    <source>
        <dbReference type="PROSITE" id="PS50075"/>
    </source>
</evidence>
<dbReference type="InterPro" id="IPR016039">
    <property type="entry name" value="Thiolase-like"/>
</dbReference>
<dbReference type="Gene3D" id="3.30.559.30">
    <property type="entry name" value="Nonribosomal peptide synthetase, condensation domain"/>
    <property type="match status" value="2"/>
</dbReference>
<gene>
    <name evidence="9" type="ORF">PaecuDRAFT_1469</name>
</gene>
<evidence type="ECO:0000256" key="1">
    <source>
        <dbReference type="ARBA" id="ARBA00001957"/>
    </source>
</evidence>
<dbReference type="Gene3D" id="1.10.1240.100">
    <property type="match status" value="1"/>
</dbReference>
<dbReference type="Gene3D" id="1.10.1200.10">
    <property type="entry name" value="ACP-like"/>
    <property type="match status" value="2"/>
</dbReference>
<dbReference type="RefSeq" id="WP_006037480.1">
    <property type="nucleotide sequence ID" value="NZ_AEDD01000003.1"/>
</dbReference>
<dbReference type="CDD" id="cd19531">
    <property type="entry name" value="LCL_NRPS-like"/>
    <property type="match status" value="1"/>
</dbReference>
<dbReference type="InterPro" id="IPR020845">
    <property type="entry name" value="AMP-binding_CS"/>
</dbReference>
<dbReference type="SUPFAM" id="SSF52777">
    <property type="entry name" value="CoA-dependent acyltransferases"/>
    <property type="match status" value="4"/>
</dbReference>
<dbReference type="GO" id="GO:0017000">
    <property type="term" value="P:antibiotic biosynthetic process"/>
    <property type="evidence" value="ECO:0007669"/>
    <property type="project" value="UniProtKB-KW"/>
</dbReference>
<dbReference type="SMART" id="SM00825">
    <property type="entry name" value="PKS_KS"/>
    <property type="match status" value="1"/>
</dbReference>
<dbReference type="Pfam" id="PF00109">
    <property type="entry name" value="ketoacyl-synt"/>
    <property type="match status" value="1"/>
</dbReference>
<keyword evidence="3" id="KW-0597">Phosphoprotein</keyword>
<dbReference type="SMART" id="SM00823">
    <property type="entry name" value="PKS_PP"/>
    <property type="match status" value="2"/>
</dbReference>
<dbReference type="SUPFAM" id="SSF53901">
    <property type="entry name" value="Thiolase-like"/>
    <property type="match status" value="1"/>
</dbReference>
<dbReference type="GO" id="GO:0005737">
    <property type="term" value="C:cytoplasm"/>
    <property type="evidence" value="ECO:0007669"/>
    <property type="project" value="TreeGrafter"/>
</dbReference>
<keyword evidence="5" id="KW-0677">Repeat</keyword>
<dbReference type="InterPro" id="IPR029063">
    <property type="entry name" value="SAM-dependent_MTases_sf"/>
</dbReference>